<feature type="transmembrane region" description="Helical" evidence="5">
    <location>
        <begin position="505"/>
        <end position="523"/>
    </location>
</feature>
<dbReference type="GeneID" id="36570957"/>
<dbReference type="GO" id="GO:0022857">
    <property type="term" value="F:transmembrane transporter activity"/>
    <property type="evidence" value="ECO:0007669"/>
    <property type="project" value="InterPro"/>
</dbReference>
<feature type="transmembrane region" description="Helical" evidence="5">
    <location>
        <begin position="369"/>
        <end position="391"/>
    </location>
</feature>
<feature type="transmembrane region" description="Helical" evidence="5">
    <location>
        <begin position="397"/>
        <end position="418"/>
    </location>
</feature>
<feature type="transmembrane region" description="Helical" evidence="5">
    <location>
        <begin position="337"/>
        <end position="362"/>
    </location>
</feature>
<feature type="transmembrane region" description="Helical" evidence="5">
    <location>
        <begin position="109"/>
        <end position="131"/>
    </location>
</feature>
<evidence type="ECO:0000256" key="1">
    <source>
        <dbReference type="ARBA" id="ARBA00004141"/>
    </source>
</evidence>
<gene>
    <name evidence="7" type="ORF">M430DRAFT_144241</name>
</gene>
<organism evidence="7 8">
    <name type="scientific">Amorphotheca resinae ATCC 22711</name>
    <dbReference type="NCBI Taxonomy" id="857342"/>
    <lineage>
        <taxon>Eukaryota</taxon>
        <taxon>Fungi</taxon>
        <taxon>Dikarya</taxon>
        <taxon>Ascomycota</taxon>
        <taxon>Pezizomycotina</taxon>
        <taxon>Leotiomycetes</taxon>
        <taxon>Helotiales</taxon>
        <taxon>Amorphothecaceae</taxon>
        <taxon>Amorphotheca</taxon>
    </lineage>
</organism>
<dbReference type="PANTHER" id="PTHR23501">
    <property type="entry name" value="MAJOR FACILITATOR SUPERFAMILY"/>
    <property type="match status" value="1"/>
</dbReference>
<accession>A0A2T3AU36</accession>
<dbReference type="OrthoDB" id="4139357at2759"/>
<protein>
    <recommendedName>
        <fullName evidence="6">Major facilitator superfamily (MFS) profile domain-containing protein</fullName>
    </recommendedName>
</protein>
<keyword evidence="2 5" id="KW-0812">Transmembrane</keyword>
<dbReference type="SUPFAM" id="SSF103473">
    <property type="entry name" value="MFS general substrate transporter"/>
    <property type="match status" value="1"/>
</dbReference>
<feature type="transmembrane region" description="Helical" evidence="5">
    <location>
        <begin position="304"/>
        <end position="325"/>
    </location>
</feature>
<keyword evidence="8" id="KW-1185">Reference proteome</keyword>
<evidence type="ECO:0000256" key="2">
    <source>
        <dbReference type="ARBA" id="ARBA00022692"/>
    </source>
</evidence>
<evidence type="ECO:0000256" key="3">
    <source>
        <dbReference type="ARBA" id="ARBA00022989"/>
    </source>
</evidence>
<dbReference type="InterPro" id="IPR011701">
    <property type="entry name" value="MFS"/>
</dbReference>
<feature type="transmembrane region" description="Helical" evidence="5">
    <location>
        <begin position="41"/>
        <end position="66"/>
    </location>
</feature>
<dbReference type="EMBL" id="KZ679015">
    <property type="protein sequence ID" value="PSS12164.1"/>
    <property type="molecule type" value="Genomic_DNA"/>
</dbReference>
<dbReference type="PRINTS" id="PR01036">
    <property type="entry name" value="TCRTETB"/>
</dbReference>
<name>A0A2T3AU36_AMORE</name>
<dbReference type="RefSeq" id="XP_024718162.1">
    <property type="nucleotide sequence ID" value="XM_024862876.1"/>
</dbReference>
<dbReference type="InterPro" id="IPR020846">
    <property type="entry name" value="MFS_dom"/>
</dbReference>
<sequence>MASVEQADVQGKPWAELVTNPSQPVVDAPLTTEWKAGRQEYLIILSLAIVVVMASLDSSIFLPVLPTIAESLHGDATSTFWVGTAYLLPCAAFQPFMSSLSDIYGRRSILLLALSFFTLGSIIGAVAQNIATLLAGRALQGIGGGGIIPLSMIVMTDIFPLRQRPKYASLIQLSVAFGTILGPVVGGIFAQYAEGHGGWRWVFYINFPFCAAAYPMLFFYLNLKRKGDDIPHVDWIGAALFIASVLSFLIGISWGGVQYSWSSFQTLLPLCLGIAGLVGTIVYERYGASSPFLRLSILRNPSSIAVYIGSVVQGILLFGALYYISVYLQAVQALSPTITGVGILPVSAMMMPSSVIVAILISKLGTYRWALWIGWAITVTATGLLILFYVNTSTGEWVGIMLVLGLGHGVLFNSLLFAAQAVSPPKDVAYAASLYTFMRTVGFAIGVVVGSTVFQNMMSKALQNYGLPTELAANAEGYISTLKTLPASAQKDLILKAYAQGLQGVFEVLTGIGGLGIIATVFIPHRSMDRPLESDHTLNSTPKAE</sequence>
<proteinExistence type="predicted"/>
<dbReference type="InterPro" id="IPR036259">
    <property type="entry name" value="MFS_trans_sf"/>
</dbReference>
<keyword evidence="3 5" id="KW-1133">Transmembrane helix</keyword>
<comment type="subcellular location">
    <subcellularLocation>
        <location evidence="1">Membrane</location>
        <topology evidence="1">Multi-pass membrane protein</topology>
    </subcellularLocation>
</comment>
<dbReference type="GO" id="GO:0005886">
    <property type="term" value="C:plasma membrane"/>
    <property type="evidence" value="ECO:0007669"/>
    <property type="project" value="TreeGrafter"/>
</dbReference>
<evidence type="ECO:0000256" key="5">
    <source>
        <dbReference type="SAM" id="Phobius"/>
    </source>
</evidence>
<feature type="transmembrane region" description="Helical" evidence="5">
    <location>
        <begin position="137"/>
        <end position="155"/>
    </location>
</feature>
<evidence type="ECO:0000259" key="6">
    <source>
        <dbReference type="PROSITE" id="PS50850"/>
    </source>
</evidence>
<feature type="transmembrane region" description="Helical" evidence="5">
    <location>
        <begin position="263"/>
        <end position="283"/>
    </location>
</feature>
<feature type="transmembrane region" description="Helical" evidence="5">
    <location>
        <begin position="167"/>
        <end position="189"/>
    </location>
</feature>
<dbReference type="PROSITE" id="PS50850">
    <property type="entry name" value="MFS"/>
    <property type="match status" value="1"/>
</dbReference>
<dbReference type="Proteomes" id="UP000241818">
    <property type="component" value="Unassembled WGS sequence"/>
</dbReference>
<dbReference type="InParanoid" id="A0A2T3AU36"/>
<dbReference type="AlphaFoldDB" id="A0A2T3AU36"/>
<reference evidence="7 8" key="1">
    <citation type="journal article" date="2018" name="New Phytol.">
        <title>Comparative genomics and transcriptomics depict ericoid mycorrhizal fungi as versatile saprotrophs and plant mutualists.</title>
        <authorList>
            <person name="Martino E."/>
            <person name="Morin E."/>
            <person name="Grelet G.A."/>
            <person name="Kuo A."/>
            <person name="Kohler A."/>
            <person name="Daghino S."/>
            <person name="Barry K.W."/>
            <person name="Cichocki N."/>
            <person name="Clum A."/>
            <person name="Dockter R.B."/>
            <person name="Hainaut M."/>
            <person name="Kuo R.C."/>
            <person name="LaButti K."/>
            <person name="Lindahl B.D."/>
            <person name="Lindquist E.A."/>
            <person name="Lipzen A."/>
            <person name="Khouja H.R."/>
            <person name="Magnuson J."/>
            <person name="Murat C."/>
            <person name="Ohm R.A."/>
            <person name="Singer S.W."/>
            <person name="Spatafora J.W."/>
            <person name="Wang M."/>
            <person name="Veneault-Fourrey C."/>
            <person name="Henrissat B."/>
            <person name="Grigoriev I.V."/>
            <person name="Martin F.M."/>
            <person name="Perotto S."/>
        </authorList>
    </citation>
    <scope>NUCLEOTIDE SEQUENCE [LARGE SCALE GENOMIC DNA]</scope>
    <source>
        <strain evidence="7 8">ATCC 22711</strain>
    </source>
</reference>
<feature type="transmembrane region" description="Helical" evidence="5">
    <location>
        <begin position="78"/>
        <end position="97"/>
    </location>
</feature>
<evidence type="ECO:0000313" key="8">
    <source>
        <dbReference type="Proteomes" id="UP000241818"/>
    </source>
</evidence>
<feature type="transmembrane region" description="Helical" evidence="5">
    <location>
        <begin position="235"/>
        <end position="257"/>
    </location>
</feature>
<dbReference type="PANTHER" id="PTHR23501:SF94">
    <property type="entry name" value="MAJOR FACILITATOR SUPERFAMILY (MFS) PROFILE DOMAIN-CONTAINING PROTEIN"/>
    <property type="match status" value="1"/>
</dbReference>
<dbReference type="Gene3D" id="1.20.1720.10">
    <property type="entry name" value="Multidrug resistance protein D"/>
    <property type="match status" value="1"/>
</dbReference>
<dbReference type="Gene3D" id="1.20.1250.20">
    <property type="entry name" value="MFS general substrate transporter like domains"/>
    <property type="match status" value="1"/>
</dbReference>
<keyword evidence="4 5" id="KW-0472">Membrane</keyword>
<dbReference type="Pfam" id="PF07690">
    <property type="entry name" value="MFS_1"/>
    <property type="match status" value="1"/>
</dbReference>
<evidence type="ECO:0000256" key="4">
    <source>
        <dbReference type="ARBA" id="ARBA00023136"/>
    </source>
</evidence>
<feature type="transmembrane region" description="Helical" evidence="5">
    <location>
        <begin position="201"/>
        <end position="223"/>
    </location>
</feature>
<evidence type="ECO:0000313" key="7">
    <source>
        <dbReference type="EMBL" id="PSS12164.1"/>
    </source>
</evidence>
<feature type="domain" description="Major facilitator superfamily (MFS) profile" evidence="6">
    <location>
        <begin position="43"/>
        <end position="528"/>
    </location>
</feature>
<feature type="transmembrane region" description="Helical" evidence="5">
    <location>
        <begin position="430"/>
        <end position="454"/>
    </location>
</feature>